<accession>A0A1I5DE67</accession>
<gene>
    <name evidence="1" type="ORF">SAMN05421579_13918</name>
</gene>
<evidence type="ECO:0000313" key="1">
    <source>
        <dbReference type="EMBL" id="SFN97544.1"/>
    </source>
</evidence>
<dbReference type="Proteomes" id="UP000199011">
    <property type="component" value="Unassembled WGS sequence"/>
</dbReference>
<sequence length="41" mass="4742">MTAISVVIIPKTAMDNVNNNIEILFCIMRTHYHFGFNLLVF</sequence>
<proteinExistence type="predicted"/>
<dbReference type="AlphaFoldDB" id="A0A1I5DE67"/>
<dbReference type="EMBL" id="FOVO01000039">
    <property type="protein sequence ID" value="SFN97544.1"/>
    <property type="molecule type" value="Genomic_DNA"/>
</dbReference>
<keyword evidence="2" id="KW-1185">Reference proteome</keyword>
<protein>
    <submittedName>
        <fullName evidence="1">Uncharacterized protein</fullName>
    </submittedName>
</protein>
<evidence type="ECO:0000313" key="2">
    <source>
        <dbReference type="Proteomes" id="UP000199011"/>
    </source>
</evidence>
<reference evidence="2" key="1">
    <citation type="submission" date="2016-10" db="EMBL/GenBank/DDBJ databases">
        <authorList>
            <person name="Varghese N."/>
            <person name="Submissions S."/>
        </authorList>
    </citation>
    <scope>NUCLEOTIDE SEQUENCE [LARGE SCALE GENOMIC DNA]</scope>
    <source>
        <strain evidence="2">DSM 16522</strain>
    </source>
</reference>
<organism evidence="1 2">
    <name type="scientific">Xenorhabdus japonica</name>
    <dbReference type="NCBI Taxonomy" id="53341"/>
    <lineage>
        <taxon>Bacteria</taxon>
        <taxon>Pseudomonadati</taxon>
        <taxon>Pseudomonadota</taxon>
        <taxon>Gammaproteobacteria</taxon>
        <taxon>Enterobacterales</taxon>
        <taxon>Morganellaceae</taxon>
        <taxon>Xenorhabdus</taxon>
    </lineage>
</organism>
<name>A0A1I5DE67_9GAMM</name>